<dbReference type="InterPro" id="IPR056501">
    <property type="entry name" value="NAD-bd_HRPKS_sdrA"/>
</dbReference>
<dbReference type="Gene3D" id="3.40.47.10">
    <property type="match status" value="1"/>
</dbReference>
<evidence type="ECO:0000256" key="8">
    <source>
        <dbReference type="PROSITE-ProRule" id="PRU01363"/>
    </source>
</evidence>
<dbReference type="InParanoid" id="W3WYA0"/>
<dbReference type="Pfam" id="PF16197">
    <property type="entry name" value="KAsynt_C_assoc"/>
    <property type="match status" value="1"/>
</dbReference>
<dbReference type="SUPFAM" id="SSF52151">
    <property type="entry name" value="FabD/lysophospholipase-like"/>
    <property type="match status" value="1"/>
</dbReference>
<reference evidence="14" key="1">
    <citation type="journal article" date="2015" name="BMC Genomics">
        <title>Genomic and transcriptomic analysis of the endophytic fungus Pestalotiopsis fici reveals its lifestyle and high potential for synthesis of natural products.</title>
        <authorList>
            <person name="Wang X."/>
            <person name="Zhang X."/>
            <person name="Liu L."/>
            <person name="Xiang M."/>
            <person name="Wang W."/>
            <person name="Sun X."/>
            <person name="Che Y."/>
            <person name="Guo L."/>
            <person name="Liu G."/>
            <person name="Guo L."/>
            <person name="Wang C."/>
            <person name="Yin W.B."/>
            <person name="Stadler M."/>
            <person name="Zhang X."/>
            <person name="Liu X."/>
        </authorList>
    </citation>
    <scope>NUCLEOTIDE SEQUENCE [LARGE SCALE GENOMIC DNA]</scope>
    <source>
        <strain evidence="14">W106-1 / CGMCC3.15140</strain>
    </source>
</reference>
<dbReference type="FunFam" id="3.40.50.720:FF:000209">
    <property type="entry name" value="Polyketide synthase Pks12"/>
    <property type="match status" value="1"/>
</dbReference>
<dbReference type="GO" id="GO:0008168">
    <property type="term" value="F:methyltransferase activity"/>
    <property type="evidence" value="ECO:0007669"/>
    <property type="project" value="UniProtKB-KW"/>
</dbReference>
<dbReference type="PROSITE" id="PS00606">
    <property type="entry name" value="KS3_1"/>
    <property type="match status" value="1"/>
</dbReference>
<dbReference type="Pfam" id="PF00109">
    <property type="entry name" value="ketoacyl-synt"/>
    <property type="match status" value="1"/>
</dbReference>
<evidence type="ECO:0000256" key="2">
    <source>
        <dbReference type="ARBA" id="ARBA00022553"/>
    </source>
</evidence>
<dbReference type="InterPro" id="IPR013154">
    <property type="entry name" value="ADH-like_N"/>
</dbReference>
<dbReference type="InterPro" id="IPR016039">
    <property type="entry name" value="Thiolase-like"/>
</dbReference>
<dbReference type="InterPro" id="IPR014043">
    <property type="entry name" value="Acyl_transferase_dom"/>
</dbReference>
<dbReference type="InterPro" id="IPR032821">
    <property type="entry name" value="PKS_assoc"/>
</dbReference>
<evidence type="ECO:0000256" key="3">
    <source>
        <dbReference type="ARBA" id="ARBA00022679"/>
    </source>
</evidence>
<dbReference type="eggNOG" id="KOG1202">
    <property type="taxonomic scope" value="Eukaryota"/>
</dbReference>
<dbReference type="Pfam" id="PF08240">
    <property type="entry name" value="ADH_N"/>
    <property type="match status" value="1"/>
</dbReference>
<dbReference type="InterPro" id="IPR049551">
    <property type="entry name" value="PKS_DH_C"/>
</dbReference>
<organism evidence="13 14">
    <name type="scientific">Pestalotiopsis fici (strain W106-1 / CGMCC3.15140)</name>
    <dbReference type="NCBI Taxonomy" id="1229662"/>
    <lineage>
        <taxon>Eukaryota</taxon>
        <taxon>Fungi</taxon>
        <taxon>Dikarya</taxon>
        <taxon>Ascomycota</taxon>
        <taxon>Pezizomycotina</taxon>
        <taxon>Sordariomycetes</taxon>
        <taxon>Xylariomycetidae</taxon>
        <taxon>Amphisphaeriales</taxon>
        <taxon>Sporocadaceae</taxon>
        <taxon>Pestalotiopsis</taxon>
    </lineage>
</organism>
<feature type="region of interest" description="C-terminal hotdog fold" evidence="8">
    <location>
        <begin position="1072"/>
        <end position="1222"/>
    </location>
</feature>
<dbReference type="SMART" id="SM00826">
    <property type="entry name" value="PKS_DH"/>
    <property type="match status" value="1"/>
</dbReference>
<dbReference type="InterPro" id="IPR020843">
    <property type="entry name" value="ER"/>
</dbReference>
<evidence type="ECO:0000259" key="10">
    <source>
        <dbReference type="PROSITE" id="PS50075"/>
    </source>
</evidence>
<evidence type="ECO:0000313" key="13">
    <source>
        <dbReference type="EMBL" id="ETS78853.1"/>
    </source>
</evidence>
<dbReference type="CDD" id="cd00833">
    <property type="entry name" value="PKS"/>
    <property type="match status" value="1"/>
</dbReference>
<dbReference type="EMBL" id="KI912114">
    <property type="protein sequence ID" value="ETS78853.1"/>
    <property type="molecule type" value="Genomic_DNA"/>
</dbReference>
<dbReference type="GO" id="GO:0032259">
    <property type="term" value="P:methylation"/>
    <property type="evidence" value="ECO:0007669"/>
    <property type="project" value="UniProtKB-KW"/>
</dbReference>
<dbReference type="RefSeq" id="XP_007835478.1">
    <property type="nucleotide sequence ID" value="XM_007837287.1"/>
</dbReference>
<dbReference type="Gene3D" id="3.10.129.110">
    <property type="entry name" value="Polyketide synthase dehydratase"/>
    <property type="match status" value="1"/>
</dbReference>
<dbReference type="InterPro" id="IPR036291">
    <property type="entry name" value="NAD(P)-bd_dom_sf"/>
</dbReference>
<dbReference type="SUPFAM" id="SSF47336">
    <property type="entry name" value="ACP-like"/>
    <property type="match status" value="1"/>
</dbReference>
<dbReference type="InterPro" id="IPR014030">
    <property type="entry name" value="Ketoacyl_synth_N"/>
</dbReference>
<dbReference type="InterPro" id="IPR036736">
    <property type="entry name" value="ACP-like_sf"/>
</dbReference>
<dbReference type="InterPro" id="IPR050091">
    <property type="entry name" value="PKS_NRPS_Biosynth_Enz"/>
</dbReference>
<dbReference type="Proteomes" id="UP000030651">
    <property type="component" value="Unassembled WGS sequence"/>
</dbReference>
<keyword evidence="2" id="KW-0597">Phosphoprotein</keyword>
<dbReference type="SUPFAM" id="SSF55048">
    <property type="entry name" value="Probable ACP-binding domain of malonyl-CoA ACP transacylase"/>
    <property type="match status" value="1"/>
</dbReference>
<dbReference type="InterPro" id="IPR016036">
    <property type="entry name" value="Malonyl_transacylase_ACP-bd"/>
</dbReference>
<dbReference type="STRING" id="1229662.W3WYA0"/>
<dbReference type="InterPro" id="IPR016035">
    <property type="entry name" value="Acyl_Trfase/lysoPLipase"/>
</dbReference>
<dbReference type="GO" id="GO:0044550">
    <property type="term" value="P:secondary metabolite biosynthetic process"/>
    <property type="evidence" value="ECO:0007669"/>
    <property type="project" value="UniProtKB-ARBA"/>
</dbReference>
<dbReference type="SMART" id="SM00829">
    <property type="entry name" value="PKS_ER"/>
    <property type="match status" value="1"/>
</dbReference>
<keyword evidence="14" id="KW-1185">Reference proteome</keyword>
<dbReference type="PANTHER" id="PTHR43775:SF50">
    <property type="entry name" value="HIGHLY REDUCING POLYKETIDE SYNTHASE SRDA"/>
    <property type="match status" value="1"/>
</dbReference>
<dbReference type="InterPro" id="IPR011032">
    <property type="entry name" value="GroES-like_sf"/>
</dbReference>
<dbReference type="InterPro" id="IPR049900">
    <property type="entry name" value="PKS_mFAS_DH"/>
</dbReference>
<evidence type="ECO:0000259" key="11">
    <source>
        <dbReference type="PROSITE" id="PS52004"/>
    </source>
</evidence>
<feature type="region of interest" description="N-terminal hotdog fold" evidence="8">
    <location>
        <begin position="932"/>
        <end position="1059"/>
    </location>
</feature>
<accession>W3WYA0</accession>
<dbReference type="GO" id="GO:0004315">
    <property type="term" value="F:3-oxoacyl-[acyl-carrier-protein] synthase activity"/>
    <property type="evidence" value="ECO:0007669"/>
    <property type="project" value="InterPro"/>
</dbReference>
<dbReference type="Gene3D" id="3.30.70.3290">
    <property type="match status" value="1"/>
</dbReference>
<dbReference type="InterPro" id="IPR018201">
    <property type="entry name" value="Ketoacyl_synth_AS"/>
</dbReference>
<feature type="domain" description="Carrier" evidence="10">
    <location>
        <begin position="2273"/>
        <end position="2351"/>
    </location>
</feature>
<dbReference type="Pfam" id="PF14765">
    <property type="entry name" value="PS-DH"/>
    <property type="match status" value="1"/>
</dbReference>
<evidence type="ECO:0000313" key="14">
    <source>
        <dbReference type="Proteomes" id="UP000030651"/>
    </source>
</evidence>
<dbReference type="InterPro" id="IPR057326">
    <property type="entry name" value="KR_dom"/>
</dbReference>
<dbReference type="SMART" id="SM00827">
    <property type="entry name" value="PKS_AT"/>
    <property type="match status" value="1"/>
</dbReference>
<dbReference type="Gene3D" id="3.40.366.10">
    <property type="entry name" value="Malonyl-Coenzyme A Acyl Carrier Protein, domain 2"/>
    <property type="match status" value="1"/>
</dbReference>
<protein>
    <submittedName>
        <fullName evidence="13">Uncharacterized protein</fullName>
    </submittedName>
</protein>
<sequence length="2354" mass="258128">MTSSNGNTSHWNGESSVPDKLLSIMDDDPVCVVGIACRLPGDVRSPSDMWDFLVDKKSAQGRVPAARFNIDGFHCTNDGRPGVIAADGGYFLNEDVRLFDNDFFGINNLEAKSMDPHQRKLLEITYECLESAGISMENASNSNTGVYVSNFTVDFTNMHFRDPDYMHRYSSTGSNMAILANRISHVFNFHGPSLAVNTACSSSFYCLHTAVQALQTGDCDGAVVAGANLIMSPEMHLETMKGGVLSPTSTCHTFDEAADGYGRAEGINAVYLKRLSAAVKDGNKIWGVIRGTAVNSNGKTTGIAQPSAAFQEAVIQKAYANAKLDPLGTDYVECHGTGTSVGDATEVEALRRCFPPREGMPLMIGSVKTNFGHSEAASGLTSLIKVLLAFENDMIPPTYGLKKLSPKLPLDSMNMKVVTQPEMWPSSTRRASINCFGYGGANAHTIVESLESYLGTQKARRRMLHPASDKKFVIPLSAKSSESLQLRMSQIWNMTQSSLTSLEDLSFTLSQRIYNFEHRKCLLADSTTHVEVGASGTTKSTPRHSLPAAFIFTGQGAQYAGMASNLIAQNQTFCQTIRQLDRTLQSLPDGQKPMWTLEQEISNSSTDNVNRASYSQPLCTAIQIGIVDVLRAWGVSPSAVLGHSSGEIAAAYAAGLLTASQAIIVAYLRGYAVESFYVPGAMLAVGLGQRAVECIIQEKDLKKEVCVACINDSENVTISGTEDAIEILHLELQAQGKFVRQLDTGGKAYHSHLMRDTGDLYERLITPFLDCATLALRHNAKVDMFSTAGSIALHAEECASPTYWRKNLENTVQFSSALTRLVEAGDYHLIEIGPHHALKGPVLRTLASNKKKDLPYSVTLSRDSDSDLAMKILAGSLFSHGHELDWAEVNGISDDASALVNIPPYPWNYSSPLLWEESRTSSDLRNRKHVRHELIGSQQLAGSGLQWAWRNLLSLNEIPWLRDHKLEAQIVFPAAGYIAMAIESFSQVQSAPQNDRGFELRDVAINKALVIPDNSEAGNEDIFCIYLGRMVRVLGVLVESRGAATEHCAGYIRTANAPEKEGAVLLQTNDNYDRWNMNKWYQKLREEGLNFGPSFQSVTGLSTHGSRKQQAAVGETNLESPPSTGSAYMIHPIAIDACIQTAIFGFTGGNVATLGAWMPVFISQCHVQPPRAGETKATIHTRSVATGFTRMVLDCTLRDGRGYPVLDMKDVRTSRYHGSIDQREIDQRHPCLRIHWKPDITRVGPGSDTALARYVNNAFQQEEGDSMNDMRQSIVTILLDLVAHKMPNMRALELSGLCSCKTREWLDLLDQDTDFPRCGSWHRGNVLENGEIEVENDSEGLFNLVVALEYTSSHNGWVKEILSRMSSNLSFVIARRTPELVNVLISANFSVTDVGCNIILATRSAQSSFPKGKKVVLVYRENSPATDQLTEALTAYFEKTVDVGLVQRVSLTGIHSAGLDQETFCISLLELENEFLASMNPEDMDLLREMTGKVSDLSWITGSSGLEESNPRLTMAHGLSRSLMLEQPSMRFTVVDIGRHRDFEQTMALTCSNLLQAFVAQGDTDDKEFIQRDGLLYISRFAPDKDLNTLFRMRQEERGKVHTCNDTLRNAGVCRFAVGTPGLMDSIYFKQLREPPTDLPGGAVDIQIKAVSLNAKDIYNLHGRLDIRGATTACEFSGEVLKVAHDVEHLQAGDRVVAMVPNYFTTTERVPAWTVQKLLPDEDFATLSTILVPYSTALYALHDCARLSKGESILIHAGSGALGIAAINVAQRAGATVYTTTSSDVKKNFLVSQFGIKPSHIFSSRDSSFVQGIHLATAGRGVDVVLNSLVGDLMHASWRCIADFGRFVEVSKRELVDAGRLDMIMFQRNATFTAFDLSEMFHSNHPAQLSKYARNMKTALDWYRSGKIKTNPFKVFDVSDITSAYRYFSSAERIGKVVVSLENGLSQIRVSPPRYQSLLDPSKVYLLVGCLGGLGRSISRWMATRGARRLVFLGRSGCDSPSAQRLVSLLEDADVKVKVVKGDVTRCDDVLEAVEACKALGGPIGGVIQAAMGLQEALFSRMSNDAWHQGIDAKWAGTWNLHNAIDGCDDDLDFFFMTSSISGTVGIATEANYCASNGFLDAFARWRREQGKPAVSVGLGMVSEVGYLHENPKIEAILLRRGIYPLNEEDFLQIVDFGITSSANLDLAQAHILTGLESLGLQNLMAKGFDVNNLPFQDPRASIVAHALEVQNLTRTAHHAGKKGRFAASSAVWAEEAQQTGLDSLSTATDAKSHRDAVLKVIQKQFSNLILTPLDAILVTKPLAQFGVDSMIASEFRTWFWATFKIDVPFLDLLSATRSLSSLADSVVEKLRQA</sequence>
<dbReference type="InterPro" id="IPR014031">
    <property type="entry name" value="Ketoacyl_synth_C"/>
</dbReference>
<dbReference type="Gene3D" id="3.90.180.10">
    <property type="entry name" value="Medium-chain alcohol dehydrogenases, catalytic domain"/>
    <property type="match status" value="1"/>
</dbReference>
<dbReference type="InterPro" id="IPR020807">
    <property type="entry name" value="PKS_DH"/>
</dbReference>
<dbReference type="OrthoDB" id="329835at2759"/>
<feature type="region of interest" description="Disordered" evidence="9">
    <location>
        <begin position="1101"/>
        <end position="1121"/>
    </location>
</feature>
<dbReference type="SMART" id="SM00822">
    <property type="entry name" value="PKS_KR"/>
    <property type="match status" value="1"/>
</dbReference>
<dbReference type="InterPro" id="IPR013968">
    <property type="entry name" value="PKS_KR"/>
</dbReference>
<feature type="domain" description="Ketosynthase family 3 (KS3)" evidence="11">
    <location>
        <begin position="27"/>
        <end position="449"/>
    </location>
</feature>
<name>W3WYA0_PESFW</name>
<evidence type="ECO:0000256" key="9">
    <source>
        <dbReference type="SAM" id="MobiDB-lite"/>
    </source>
</evidence>
<evidence type="ECO:0000259" key="12">
    <source>
        <dbReference type="PROSITE" id="PS52019"/>
    </source>
</evidence>
<dbReference type="InterPro" id="IPR042104">
    <property type="entry name" value="PKS_dehydratase_sf"/>
</dbReference>
<dbReference type="Pfam" id="PF08659">
    <property type="entry name" value="KR"/>
    <property type="match status" value="1"/>
</dbReference>
<keyword evidence="4" id="KW-0521">NADP</keyword>
<feature type="active site" description="Proton donor; for dehydratase activity" evidence="8">
    <location>
        <position position="1136"/>
    </location>
</feature>
<feature type="domain" description="PKS/mFAS DH" evidence="12">
    <location>
        <begin position="932"/>
        <end position="1222"/>
    </location>
</feature>
<keyword evidence="7" id="KW-0012">Acyltransferase</keyword>
<dbReference type="Gene3D" id="3.40.50.720">
    <property type="entry name" value="NAD(P)-binding Rossmann-like Domain"/>
    <property type="match status" value="2"/>
</dbReference>
<dbReference type="CDD" id="cd05195">
    <property type="entry name" value="enoyl_red"/>
    <property type="match status" value="1"/>
</dbReference>
<dbReference type="Pfam" id="PF02801">
    <property type="entry name" value="Ketoacyl-synt_C"/>
    <property type="match status" value="1"/>
</dbReference>
<dbReference type="PROSITE" id="PS52019">
    <property type="entry name" value="PKS_MFAS_DH"/>
    <property type="match status" value="1"/>
</dbReference>
<dbReference type="GO" id="GO:0006633">
    <property type="term" value="P:fatty acid biosynthetic process"/>
    <property type="evidence" value="ECO:0007669"/>
    <property type="project" value="InterPro"/>
</dbReference>
<dbReference type="SUPFAM" id="SSF51735">
    <property type="entry name" value="NAD(P)-binding Rossmann-fold domains"/>
    <property type="match status" value="2"/>
</dbReference>
<evidence type="ECO:0000256" key="6">
    <source>
        <dbReference type="ARBA" id="ARBA00023268"/>
    </source>
</evidence>
<dbReference type="Pfam" id="PF00698">
    <property type="entry name" value="Acyl_transf_1"/>
    <property type="match status" value="1"/>
</dbReference>
<evidence type="ECO:0000256" key="4">
    <source>
        <dbReference type="ARBA" id="ARBA00022857"/>
    </source>
</evidence>
<dbReference type="Pfam" id="PF23114">
    <property type="entry name" value="NAD-bd_HRPKS_sdrA"/>
    <property type="match status" value="1"/>
</dbReference>
<gene>
    <name evidence="13" type="ORF">PFICI_08706</name>
</gene>
<dbReference type="PROSITE" id="PS52004">
    <property type="entry name" value="KS3_2"/>
    <property type="match status" value="1"/>
</dbReference>
<dbReference type="SUPFAM" id="SSF50129">
    <property type="entry name" value="GroES-like"/>
    <property type="match status" value="1"/>
</dbReference>
<dbReference type="SUPFAM" id="SSF53901">
    <property type="entry name" value="Thiolase-like"/>
    <property type="match status" value="1"/>
</dbReference>
<feature type="active site" description="Proton acceptor; for dehydratase activity" evidence="8">
    <location>
        <position position="964"/>
    </location>
</feature>
<dbReference type="HOGENOM" id="CLU_000022_31_5_1"/>
<dbReference type="GO" id="GO:0031177">
    <property type="term" value="F:phosphopantetheine binding"/>
    <property type="evidence" value="ECO:0007669"/>
    <property type="project" value="InterPro"/>
</dbReference>
<dbReference type="OMA" id="TSACHTF"/>
<dbReference type="InterPro" id="IPR009081">
    <property type="entry name" value="PP-bd_ACP"/>
</dbReference>
<dbReference type="PROSITE" id="PS50075">
    <property type="entry name" value="CARRIER"/>
    <property type="match status" value="1"/>
</dbReference>
<dbReference type="GO" id="GO:0004312">
    <property type="term" value="F:fatty acid synthase activity"/>
    <property type="evidence" value="ECO:0007669"/>
    <property type="project" value="TreeGrafter"/>
</dbReference>
<dbReference type="SMART" id="SM00825">
    <property type="entry name" value="PKS_KS"/>
    <property type="match status" value="1"/>
</dbReference>
<dbReference type="GO" id="GO:0016491">
    <property type="term" value="F:oxidoreductase activity"/>
    <property type="evidence" value="ECO:0007669"/>
    <property type="project" value="UniProtKB-KW"/>
</dbReference>
<dbReference type="Pfam" id="PF21089">
    <property type="entry name" value="PKS_DH_N"/>
    <property type="match status" value="1"/>
</dbReference>
<dbReference type="InterPro" id="IPR001227">
    <property type="entry name" value="Ac_transferase_dom_sf"/>
</dbReference>
<dbReference type="InterPro" id="IPR020806">
    <property type="entry name" value="PKS_PP-bd"/>
</dbReference>
<evidence type="ECO:0000256" key="1">
    <source>
        <dbReference type="ARBA" id="ARBA00022450"/>
    </source>
</evidence>
<keyword evidence="5" id="KW-0560">Oxidoreductase</keyword>
<dbReference type="GO" id="GO:1901336">
    <property type="term" value="P:lactone biosynthetic process"/>
    <property type="evidence" value="ECO:0007669"/>
    <property type="project" value="UniProtKB-ARBA"/>
</dbReference>
<dbReference type="Pfam" id="PF13602">
    <property type="entry name" value="ADH_zinc_N_2"/>
    <property type="match status" value="1"/>
</dbReference>
<dbReference type="SMART" id="SM00823">
    <property type="entry name" value="PKS_PP"/>
    <property type="match status" value="1"/>
</dbReference>
<evidence type="ECO:0000256" key="7">
    <source>
        <dbReference type="ARBA" id="ARBA00023315"/>
    </source>
</evidence>
<dbReference type="PANTHER" id="PTHR43775">
    <property type="entry name" value="FATTY ACID SYNTHASE"/>
    <property type="match status" value="1"/>
</dbReference>
<dbReference type="KEGG" id="pfy:PFICI_08706"/>
<keyword evidence="3" id="KW-0808">Transferase</keyword>
<dbReference type="InterPro" id="IPR020841">
    <property type="entry name" value="PKS_Beta-ketoAc_synthase_dom"/>
</dbReference>
<keyword evidence="1" id="KW-0596">Phosphopantetheine</keyword>
<keyword evidence="6" id="KW-0511">Multifunctional enzyme</keyword>
<evidence type="ECO:0000256" key="5">
    <source>
        <dbReference type="ARBA" id="ARBA00023002"/>
    </source>
</evidence>
<proteinExistence type="predicted"/>
<dbReference type="InterPro" id="IPR049552">
    <property type="entry name" value="PKS_DH_N"/>
</dbReference>
<dbReference type="GeneID" id="19273719"/>